<sequence>QNDIFRSIHPTHSISAKGKYAKKITETHHIGNKTYGENSPWAKIIELNGKFLGIGINLAWTTQYHYIEDIMNDKFPIKVKIDKIYKIKCKIDENKYVDVNVQPLDSDVAKTRIEKNPFIHNYLWDIFRKLNVLNLGKIGKANSWWVNAKEFCDILKKLAELGITIYSTKKELKKKKLYPFEKIKDQFVL</sequence>
<evidence type="ECO:0000256" key="1">
    <source>
        <dbReference type="ARBA" id="ARBA00006383"/>
    </source>
</evidence>
<comment type="caution">
    <text evidence="4">The sequence shown here is derived from an EMBL/GenBank/DDBJ whole genome shotgun (WGS) entry which is preliminary data.</text>
</comment>
<dbReference type="EMBL" id="BARU01024629">
    <property type="protein sequence ID" value="GAH51465.1"/>
    <property type="molecule type" value="Genomic_DNA"/>
</dbReference>
<evidence type="ECO:0000313" key="4">
    <source>
        <dbReference type="EMBL" id="GAH51465.1"/>
    </source>
</evidence>
<dbReference type="GO" id="GO:0046677">
    <property type="term" value="P:response to antibiotic"/>
    <property type="evidence" value="ECO:0007669"/>
    <property type="project" value="InterPro"/>
</dbReference>
<dbReference type="InterPro" id="IPR028345">
    <property type="entry name" value="Antibiotic_NAT-like"/>
</dbReference>
<proteinExistence type="inferred from homology"/>
<dbReference type="GO" id="GO:0008080">
    <property type="term" value="F:N-acetyltransferase activity"/>
    <property type="evidence" value="ECO:0007669"/>
    <property type="project" value="InterPro"/>
</dbReference>
<dbReference type="PANTHER" id="PTHR11104:SF0">
    <property type="entry name" value="SPBETA PROPHAGE-DERIVED AMINOGLYCOSIDE N(3')-ACETYLTRANSFERASE-LIKE PROTEIN YOKD"/>
    <property type="match status" value="1"/>
</dbReference>
<feature type="non-terminal residue" evidence="4">
    <location>
        <position position="1"/>
    </location>
</feature>
<dbReference type="SUPFAM" id="SSF110710">
    <property type="entry name" value="TTHA0583/YokD-like"/>
    <property type="match status" value="1"/>
</dbReference>
<dbReference type="AlphaFoldDB" id="X1H316"/>
<reference evidence="4" key="1">
    <citation type="journal article" date="2014" name="Front. Microbiol.">
        <title>High frequency of phylogenetically diverse reductive dehalogenase-homologous genes in deep subseafloor sedimentary metagenomes.</title>
        <authorList>
            <person name="Kawai M."/>
            <person name="Futagami T."/>
            <person name="Toyoda A."/>
            <person name="Takaki Y."/>
            <person name="Nishi S."/>
            <person name="Hori S."/>
            <person name="Arai W."/>
            <person name="Tsubouchi T."/>
            <person name="Morono Y."/>
            <person name="Uchiyama I."/>
            <person name="Ito T."/>
            <person name="Fujiyama A."/>
            <person name="Inagaki F."/>
            <person name="Takami H."/>
        </authorList>
    </citation>
    <scope>NUCLEOTIDE SEQUENCE</scope>
    <source>
        <strain evidence="4">Expedition CK06-06</strain>
    </source>
</reference>
<evidence type="ECO:0000256" key="3">
    <source>
        <dbReference type="ARBA" id="ARBA00023315"/>
    </source>
</evidence>
<comment type="similarity">
    <text evidence="1">Belongs to the antibiotic N-acetyltransferase family.</text>
</comment>
<organism evidence="4">
    <name type="scientific">marine sediment metagenome</name>
    <dbReference type="NCBI Taxonomy" id="412755"/>
    <lineage>
        <taxon>unclassified sequences</taxon>
        <taxon>metagenomes</taxon>
        <taxon>ecological metagenomes</taxon>
    </lineage>
</organism>
<gene>
    <name evidence="4" type="ORF">S03H2_39790</name>
</gene>
<keyword evidence="2" id="KW-0808">Transferase</keyword>
<keyword evidence="3" id="KW-0012">Acyltransferase</keyword>
<accession>X1H316</accession>
<protein>
    <recommendedName>
        <fullName evidence="5">Aminoglycoside N(3)-acetyltransferase</fullName>
    </recommendedName>
</protein>
<name>X1H316_9ZZZZ</name>
<evidence type="ECO:0000256" key="2">
    <source>
        <dbReference type="ARBA" id="ARBA00022679"/>
    </source>
</evidence>
<dbReference type="InterPro" id="IPR003679">
    <property type="entry name" value="Amioglycoside_AcTrfase"/>
</dbReference>
<dbReference type="Pfam" id="PF02522">
    <property type="entry name" value="Antibiotic_NAT"/>
    <property type="match status" value="1"/>
</dbReference>
<evidence type="ECO:0008006" key="5">
    <source>
        <dbReference type="Google" id="ProtNLM"/>
    </source>
</evidence>
<dbReference type="PANTHER" id="PTHR11104">
    <property type="entry name" value="AMINOGLYCOSIDE N3-ACETYLTRANSFERASE"/>
    <property type="match status" value="1"/>
</dbReference>